<dbReference type="PROSITE" id="PS51257">
    <property type="entry name" value="PROKAR_LIPOPROTEIN"/>
    <property type="match status" value="1"/>
</dbReference>
<protein>
    <submittedName>
        <fullName evidence="1">Uncharacterized protein</fullName>
    </submittedName>
</protein>
<dbReference type="EMBL" id="FXAK01000007">
    <property type="protein sequence ID" value="SMF72313.1"/>
    <property type="molecule type" value="Genomic_DNA"/>
</dbReference>
<reference evidence="1 2" key="1">
    <citation type="submission" date="2017-04" db="EMBL/GenBank/DDBJ databases">
        <authorList>
            <person name="Afonso C.L."/>
            <person name="Miller P.J."/>
            <person name="Scott M.A."/>
            <person name="Spackman E."/>
            <person name="Goraichik I."/>
            <person name="Dimitrov K.M."/>
            <person name="Suarez D.L."/>
            <person name="Swayne D.E."/>
        </authorList>
    </citation>
    <scope>NUCLEOTIDE SEQUENCE [LARGE SCALE GENOMIC DNA]</scope>
    <source>
        <strain evidence="1 2">A2P</strain>
    </source>
</reference>
<evidence type="ECO:0000313" key="1">
    <source>
        <dbReference type="EMBL" id="SMF72313.1"/>
    </source>
</evidence>
<gene>
    <name evidence="1" type="ORF">SAMN02982917_4136</name>
</gene>
<dbReference type="Proteomes" id="UP000192936">
    <property type="component" value="Unassembled WGS sequence"/>
</dbReference>
<sequence>MPLRMICTGILLAWLGGCVAFLPIYTSRANMLTYATAEQMPAHNLAGAHLCG</sequence>
<dbReference type="AlphaFoldDB" id="A0A1X7GQ59"/>
<proteinExistence type="predicted"/>
<evidence type="ECO:0000313" key="2">
    <source>
        <dbReference type="Proteomes" id="UP000192936"/>
    </source>
</evidence>
<organism evidence="1 2">
    <name type="scientific">Azospirillum oryzae</name>
    <dbReference type="NCBI Taxonomy" id="286727"/>
    <lineage>
        <taxon>Bacteria</taxon>
        <taxon>Pseudomonadati</taxon>
        <taxon>Pseudomonadota</taxon>
        <taxon>Alphaproteobacteria</taxon>
        <taxon>Rhodospirillales</taxon>
        <taxon>Azospirillaceae</taxon>
        <taxon>Azospirillum</taxon>
    </lineage>
</organism>
<accession>A0A1X7GQ59</accession>
<name>A0A1X7GQ59_9PROT</name>